<evidence type="ECO:0000313" key="3">
    <source>
        <dbReference type="EMBL" id="KAJ7024083.1"/>
    </source>
</evidence>
<feature type="region of interest" description="Disordered" evidence="1">
    <location>
        <begin position="239"/>
        <end position="258"/>
    </location>
</feature>
<organism evidence="2 4">
    <name type="scientific">Mycena alexandri</name>
    <dbReference type="NCBI Taxonomy" id="1745969"/>
    <lineage>
        <taxon>Eukaryota</taxon>
        <taxon>Fungi</taxon>
        <taxon>Dikarya</taxon>
        <taxon>Basidiomycota</taxon>
        <taxon>Agaricomycotina</taxon>
        <taxon>Agaricomycetes</taxon>
        <taxon>Agaricomycetidae</taxon>
        <taxon>Agaricales</taxon>
        <taxon>Marasmiineae</taxon>
        <taxon>Mycenaceae</taxon>
        <taxon>Mycena</taxon>
    </lineage>
</organism>
<dbReference type="Proteomes" id="UP001218188">
    <property type="component" value="Unassembled WGS sequence"/>
</dbReference>
<dbReference type="AlphaFoldDB" id="A0AAD6WNY3"/>
<feature type="region of interest" description="Disordered" evidence="1">
    <location>
        <begin position="178"/>
        <end position="218"/>
    </location>
</feature>
<evidence type="ECO:0000256" key="1">
    <source>
        <dbReference type="SAM" id="MobiDB-lite"/>
    </source>
</evidence>
<feature type="region of interest" description="Disordered" evidence="1">
    <location>
        <begin position="106"/>
        <end position="128"/>
    </location>
</feature>
<accession>A0AAD6WNY3</accession>
<reference evidence="2" key="1">
    <citation type="submission" date="2023-03" db="EMBL/GenBank/DDBJ databases">
        <title>Massive genome expansion in bonnet fungi (Mycena s.s.) driven by repeated elements and novel gene families across ecological guilds.</title>
        <authorList>
            <consortium name="Lawrence Berkeley National Laboratory"/>
            <person name="Harder C.B."/>
            <person name="Miyauchi S."/>
            <person name="Viragh M."/>
            <person name="Kuo A."/>
            <person name="Thoen E."/>
            <person name="Andreopoulos B."/>
            <person name="Lu D."/>
            <person name="Skrede I."/>
            <person name="Drula E."/>
            <person name="Henrissat B."/>
            <person name="Morin E."/>
            <person name="Kohler A."/>
            <person name="Barry K."/>
            <person name="LaButti K."/>
            <person name="Morin E."/>
            <person name="Salamov A."/>
            <person name="Lipzen A."/>
            <person name="Mereny Z."/>
            <person name="Hegedus B."/>
            <person name="Baldrian P."/>
            <person name="Stursova M."/>
            <person name="Weitz H."/>
            <person name="Taylor A."/>
            <person name="Grigoriev I.V."/>
            <person name="Nagy L.G."/>
            <person name="Martin F."/>
            <person name="Kauserud H."/>
        </authorList>
    </citation>
    <scope>NUCLEOTIDE SEQUENCE</scope>
    <source>
        <strain evidence="2">CBHHK200</strain>
    </source>
</reference>
<evidence type="ECO:0000313" key="4">
    <source>
        <dbReference type="Proteomes" id="UP001218188"/>
    </source>
</evidence>
<dbReference type="EMBL" id="JARJCM010000228">
    <property type="protein sequence ID" value="KAJ7021578.1"/>
    <property type="molecule type" value="Genomic_DNA"/>
</dbReference>
<keyword evidence="4" id="KW-1185">Reference proteome</keyword>
<comment type="caution">
    <text evidence="2">The sequence shown here is derived from an EMBL/GenBank/DDBJ whole genome shotgun (WGS) entry which is preliminary data.</text>
</comment>
<sequence>MPEGFLEKPGFLITPKFLRGVSVVGDPTAAPVYPVYYPYNPYPCTSVVYTHCVPTEFLGKPGFPLELSHILDRDVSDSDVALGQGGDTVEGSITCLPPAKPGLFLEQRSSPGRHVSPPKEYVRHRKKEEKITHSAVRLVFALHCSHRLMACLDETRRLGIPTHSRFAQLGNDLASFGSTSNNSLLDDPSVYDTRTSTEPGQDGNQARQAHSGFAGRPDHAHRCDSRTCAISEPPYNLNVREYRPSGSSEMPRKVERGSRSMWNEAVDADGTDNVTGLEKFPVSYHKETVPVEDSSPTLSSFPDLVPLSPNYILELTTNALARHHRQGTSSQGFAFHLYTREY</sequence>
<dbReference type="EMBL" id="JARJCM010000176">
    <property type="protein sequence ID" value="KAJ7024083.1"/>
    <property type="molecule type" value="Genomic_DNA"/>
</dbReference>
<proteinExistence type="predicted"/>
<feature type="compositionally biased region" description="Polar residues" evidence="1">
    <location>
        <begin position="192"/>
        <end position="208"/>
    </location>
</feature>
<protein>
    <submittedName>
        <fullName evidence="2">Uncharacterized protein</fullName>
    </submittedName>
</protein>
<name>A0AAD6WNY3_9AGAR</name>
<gene>
    <name evidence="3" type="ORF">C8F04DRAFT_1192821</name>
    <name evidence="2" type="ORF">C8F04DRAFT_1195344</name>
</gene>
<evidence type="ECO:0000313" key="2">
    <source>
        <dbReference type="EMBL" id="KAJ7021578.1"/>
    </source>
</evidence>